<gene>
    <name evidence="2" type="ORF">TWF730_009430</name>
</gene>
<reference evidence="2 3" key="1">
    <citation type="submission" date="2019-10" db="EMBL/GenBank/DDBJ databases">
        <authorList>
            <person name="Palmer J.M."/>
        </authorList>
    </citation>
    <scope>NUCLEOTIDE SEQUENCE [LARGE SCALE GENOMIC DNA]</scope>
    <source>
        <strain evidence="2 3">TWF730</strain>
    </source>
</reference>
<protein>
    <submittedName>
        <fullName evidence="2">Uncharacterized protein</fullName>
    </submittedName>
</protein>
<accession>A0AAV9V1C6</accession>
<sequence length="353" mass="37953">MKSLIFSLFVASVIACTSSTTTRLTTTLVACNANNCLRAVRATNSPSRTLDCSSYFKTTVTPATITHTDFTTVTFTEEEAIYLTETETEFATLTEQLYITDISTEKTTTTITVAPPTPPAKVKRQETAIPSNIPAYASPCPNAAAYSSACSCIGVVATTITLDAPSTTVIETVSETVTLVETIRVDATITTTDMTETQTSTISTTKTEVETARATACIWQLQNGLPGQYVQFRFTSDLHPGFTIPRFTTLRSDATKFIISPDGRLSLADGGTLTTYRLGSFNKVSYIFKDHQPADTYPIFCTVSSLSVVTCASATYSEFGLTGEGFTMQMGVPNNNWAPFAGVGPLTILCLPE</sequence>
<dbReference type="AlphaFoldDB" id="A0AAV9V1C6"/>
<comment type="caution">
    <text evidence="2">The sequence shown here is derived from an EMBL/GenBank/DDBJ whole genome shotgun (WGS) entry which is preliminary data.</text>
</comment>
<keyword evidence="1" id="KW-0732">Signal</keyword>
<organism evidence="2 3">
    <name type="scientific">Orbilia blumenaviensis</name>
    <dbReference type="NCBI Taxonomy" id="1796055"/>
    <lineage>
        <taxon>Eukaryota</taxon>
        <taxon>Fungi</taxon>
        <taxon>Dikarya</taxon>
        <taxon>Ascomycota</taxon>
        <taxon>Pezizomycotina</taxon>
        <taxon>Orbiliomycetes</taxon>
        <taxon>Orbiliales</taxon>
        <taxon>Orbiliaceae</taxon>
        <taxon>Orbilia</taxon>
    </lineage>
</organism>
<feature type="chain" id="PRO_5043597617" evidence="1">
    <location>
        <begin position="16"/>
        <end position="353"/>
    </location>
</feature>
<keyword evidence="3" id="KW-1185">Reference proteome</keyword>
<evidence type="ECO:0000313" key="3">
    <source>
        <dbReference type="Proteomes" id="UP001373714"/>
    </source>
</evidence>
<evidence type="ECO:0000256" key="1">
    <source>
        <dbReference type="SAM" id="SignalP"/>
    </source>
</evidence>
<name>A0AAV9V1C6_9PEZI</name>
<proteinExistence type="predicted"/>
<evidence type="ECO:0000313" key="2">
    <source>
        <dbReference type="EMBL" id="KAK6352610.1"/>
    </source>
</evidence>
<dbReference type="EMBL" id="JAVHNS010000006">
    <property type="protein sequence ID" value="KAK6352610.1"/>
    <property type="molecule type" value="Genomic_DNA"/>
</dbReference>
<dbReference type="PROSITE" id="PS51257">
    <property type="entry name" value="PROKAR_LIPOPROTEIN"/>
    <property type="match status" value="1"/>
</dbReference>
<dbReference type="Proteomes" id="UP001373714">
    <property type="component" value="Unassembled WGS sequence"/>
</dbReference>
<feature type="signal peptide" evidence="1">
    <location>
        <begin position="1"/>
        <end position="15"/>
    </location>
</feature>